<dbReference type="EMBL" id="PDUG01000004">
    <property type="protein sequence ID" value="PIC35844.1"/>
    <property type="molecule type" value="Genomic_DNA"/>
</dbReference>
<sequence>MSSAQCWYDKLNDSQKKRFSRWVGYLTTNKLNSIDQKMLSEDLETIKEKEEASLALFCEGFEHYLTRPEFRPFSARDCYAYTIQRFEFLSPASLQLINEKWTITDDRWIRLIGSQDESDRKLRVISAICEATCEKEIMSCDQWMAYLLQKTEDMMVDFARVCSDKEQLEVVIVEEEKLEDKPITVSVSSQRKRQLDDDAAIGSHTNAKQALASSFRISAPVPVKVGQSILVPAQGARYAPGQPGATSHPQPAPLNAGYPGFAPALSLPGAAPLAHQQSNPVNAGGPPGFVQGPPGFVPQMPPPSMFPLGYPMPWSFGYPSQFFGMLQPVNPNIGNQIPLMPQFMPQFPPQNNNFQP</sequence>
<gene>
    <name evidence="2" type="primary">Cnig_chr_IV.g15068</name>
    <name evidence="2" type="ORF">B9Z55_015068</name>
</gene>
<name>A0A2G5U8I8_9PELO</name>
<evidence type="ECO:0000256" key="1">
    <source>
        <dbReference type="SAM" id="MobiDB-lite"/>
    </source>
</evidence>
<proteinExistence type="predicted"/>
<protein>
    <submittedName>
        <fullName evidence="2">Uncharacterized protein</fullName>
    </submittedName>
</protein>
<feature type="region of interest" description="Disordered" evidence="1">
    <location>
        <begin position="238"/>
        <end position="257"/>
    </location>
</feature>
<accession>A0A2G5U8I8</accession>
<keyword evidence="3" id="KW-1185">Reference proteome</keyword>
<dbReference type="OrthoDB" id="10370034at2759"/>
<reference evidence="3" key="1">
    <citation type="submission" date="2017-10" db="EMBL/GenBank/DDBJ databases">
        <title>Rapid genome shrinkage in a self-fertile nematode reveals novel sperm competition proteins.</title>
        <authorList>
            <person name="Yin D."/>
            <person name="Schwarz E.M."/>
            <person name="Thomas C.G."/>
            <person name="Felde R.L."/>
            <person name="Korf I.F."/>
            <person name="Cutter A.D."/>
            <person name="Schartner C.M."/>
            <person name="Ralston E.J."/>
            <person name="Meyer B.J."/>
            <person name="Haag E.S."/>
        </authorList>
    </citation>
    <scope>NUCLEOTIDE SEQUENCE [LARGE SCALE GENOMIC DNA]</scope>
    <source>
        <strain evidence="3">JU1422</strain>
    </source>
</reference>
<evidence type="ECO:0000313" key="2">
    <source>
        <dbReference type="EMBL" id="PIC35844.1"/>
    </source>
</evidence>
<dbReference type="Proteomes" id="UP000230233">
    <property type="component" value="Chromosome IV"/>
</dbReference>
<dbReference type="AlphaFoldDB" id="A0A2G5U8I8"/>
<comment type="caution">
    <text evidence="2">The sequence shown here is derived from an EMBL/GenBank/DDBJ whole genome shotgun (WGS) entry which is preliminary data.</text>
</comment>
<feature type="region of interest" description="Disordered" evidence="1">
    <location>
        <begin position="271"/>
        <end position="294"/>
    </location>
</feature>
<organism evidence="2 3">
    <name type="scientific">Caenorhabditis nigoni</name>
    <dbReference type="NCBI Taxonomy" id="1611254"/>
    <lineage>
        <taxon>Eukaryota</taxon>
        <taxon>Metazoa</taxon>
        <taxon>Ecdysozoa</taxon>
        <taxon>Nematoda</taxon>
        <taxon>Chromadorea</taxon>
        <taxon>Rhabditida</taxon>
        <taxon>Rhabditina</taxon>
        <taxon>Rhabditomorpha</taxon>
        <taxon>Rhabditoidea</taxon>
        <taxon>Rhabditidae</taxon>
        <taxon>Peloderinae</taxon>
        <taxon>Caenorhabditis</taxon>
    </lineage>
</organism>
<evidence type="ECO:0000313" key="3">
    <source>
        <dbReference type="Proteomes" id="UP000230233"/>
    </source>
</evidence>